<feature type="chain" id="PRO_5042109273" evidence="1">
    <location>
        <begin position="18"/>
        <end position="150"/>
    </location>
</feature>
<organism evidence="2 3">
    <name type="scientific">Mycena alexandri</name>
    <dbReference type="NCBI Taxonomy" id="1745969"/>
    <lineage>
        <taxon>Eukaryota</taxon>
        <taxon>Fungi</taxon>
        <taxon>Dikarya</taxon>
        <taxon>Basidiomycota</taxon>
        <taxon>Agaricomycotina</taxon>
        <taxon>Agaricomycetes</taxon>
        <taxon>Agaricomycetidae</taxon>
        <taxon>Agaricales</taxon>
        <taxon>Marasmiineae</taxon>
        <taxon>Mycenaceae</taxon>
        <taxon>Mycena</taxon>
    </lineage>
</organism>
<dbReference type="Proteomes" id="UP001218188">
    <property type="component" value="Unassembled WGS sequence"/>
</dbReference>
<evidence type="ECO:0000256" key="1">
    <source>
        <dbReference type="SAM" id="SignalP"/>
    </source>
</evidence>
<name>A0AAD6X040_9AGAR</name>
<evidence type="ECO:0000313" key="2">
    <source>
        <dbReference type="EMBL" id="KAJ7033923.1"/>
    </source>
</evidence>
<keyword evidence="3" id="KW-1185">Reference proteome</keyword>
<proteinExistence type="predicted"/>
<sequence>MFGFLALTVLLLTAAVASPVRHVTSIANLTTTGIVVRIGDDNGFGLTVDPGYPQAPEFTPIISAPALPTGGAIFPSMFISYAGIGISATTPTHSQLVLRGSANAAAFGVQPLGGSTVKILIPAINKVLRAWFTTTADADRSSPLRSFSPA</sequence>
<keyword evidence="1" id="KW-0732">Signal</keyword>
<reference evidence="2" key="1">
    <citation type="submission" date="2023-03" db="EMBL/GenBank/DDBJ databases">
        <title>Massive genome expansion in bonnet fungi (Mycena s.s.) driven by repeated elements and novel gene families across ecological guilds.</title>
        <authorList>
            <consortium name="Lawrence Berkeley National Laboratory"/>
            <person name="Harder C.B."/>
            <person name="Miyauchi S."/>
            <person name="Viragh M."/>
            <person name="Kuo A."/>
            <person name="Thoen E."/>
            <person name="Andreopoulos B."/>
            <person name="Lu D."/>
            <person name="Skrede I."/>
            <person name="Drula E."/>
            <person name="Henrissat B."/>
            <person name="Morin E."/>
            <person name="Kohler A."/>
            <person name="Barry K."/>
            <person name="LaButti K."/>
            <person name="Morin E."/>
            <person name="Salamov A."/>
            <person name="Lipzen A."/>
            <person name="Mereny Z."/>
            <person name="Hegedus B."/>
            <person name="Baldrian P."/>
            <person name="Stursova M."/>
            <person name="Weitz H."/>
            <person name="Taylor A."/>
            <person name="Grigoriev I.V."/>
            <person name="Nagy L.G."/>
            <person name="Martin F."/>
            <person name="Kauserud H."/>
        </authorList>
    </citation>
    <scope>NUCLEOTIDE SEQUENCE</scope>
    <source>
        <strain evidence="2">CBHHK200</strain>
    </source>
</reference>
<feature type="signal peptide" evidence="1">
    <location>
        <begin position="1"/>
        <end position="17"/>
    </location>
</feature>
<dbReference type="EMBL" id="JARJCM010000061">
    <property type="protein sequence ID" value="KAJ7033923.1"/>
    <property type="molecule type" value="Genomic_DNA"/>
</dbReference>
<evidence type="ECO:0000313" key="3">
    <source>
        <dbReference type="Proteomes" id="UP001218188"/>
    </source>
</evidence>
<comment type="caution">
    <text evidence="2">The sequence shown here is derived from an EMBL/GenBank/DDBJ whole genome shotgun (WGS) entry which is preliminary data.</text>
</comment>
<accession>A0AAD6X040</accession>
<dbReference type="AlphaFoldDB" id="A0AAD6X040"/>
<gene>
    <name evidence="2" type="ORF">C8F04DRAFT_1260419</name>
</gene>
<protein>
    <submittedName>
        <fullName evidence="2">Uncharacterized protein</fullName>
    </submittedName>
</protein>